<dbReference type="Pfam" id="PF00485">
    <property type="entry name" value="PRK"/>
    <property type="match status" value="1"/>
</dbReference>
<dbReference type="InterPro" id="IPR027417">
    <property type="entry name" value="P-loop_NTPase"/>
</dbReference>
<dbReference type="AlphaFoldDB" id="A0A6J6SHB1"/>
<dbReference type="GO" id="GO:0016301">
    <property type="term" value="F:kinase activity"/>
    <property type="evidence" value="ECO:0007669"/>
    <property type="project" value="InterPro"/>
</dbReference>
<dbReference type="GO" id="GO:0005524">
    <property type="term" value="F:ATP binding"/>
    <property type="evidence" value="ECO:0007669"/>
    <property type="project" value="InterPro"/>
</dbReference>
<feature type="domain" description="Phosphoribulokinase/uridine kinase" evidence="1">
    <location>
        <begin position="22"/>
        <end position="170"/>
    </location>
</feature>
<dbReference type="SUPFAM" id="SSF52540">
    <property type="entry name" value="P-loop containing nucleoside triphosphate hydrolases"/>
    <property type="match status" value="1"/>
</dbReference>
<proteinExistence type="predicted"/>
<reference evidence="2" key="1">
    <citation type="submission" date="2020-05" db="EMBL/GenBank/DDBJ databases">
        <authorList>
            <person name="Chiriac C."/>
            <person name="Salcher M."/>
            <person name="Ghai R."/>
            <person name="Kavagutti S V."/>
        </authorList>
    </citation>
    <scope>NUCLEOTIDE SEQUENCE</scope>
</reference>
<protein>
    <submittedName>
        <fullName evidence="2">Unannotated protein</fullName>
    </submittedName>
</protein>
<dbReference type="EMBL" id="CAEZYQ010000004">
    <property type="protein sequence ID" value="CAB4734326.1"/>
    <property type="molecule type" value="Genomic_DNA"/>
</dbReference>
<dbReference type="InterPro" id="IPR006083">
    <property type="entry name" value="PRK/URK"/>
</dbReference>
<evidence type="ECO:0000259" key="1">
    <source>
        <dbReference type="Pfam" id="PF00485"/>
    </source>
</evidence>
<sequence>MSSRDELLVHLRDLDLGRPVRVGIDGYCGAGKTTLARWLVEELGRAGRPALHVDSDGFHHVRERRYRQGRDSAHGYYDDAYDLEALAERVLRPLGPGGDRVIATAVHDLATDAVLTDRTTSVPADAVVVFAATFVQRGALRDLWDEVVWVDTDEPTATARGIARDAEALGGPEAAAAAYDARYQAACRTYVAEERPRERASIILDPSDPSGT</sequence>
<gene>
    <name evidence="2" type="ORF">UFOPK2761_00746</name>
</gene>
<name>A0A6J6SHB1_9ZZZZ</name>
<dbReference type="Gene3D" id="3.40.50.300">
    <property type="entry name" value="P-loop containing nucleotide triphosphate hydrolases"/>
    <property type="match status" value="1"/>
</dbReference>
<evidence type="ECO:0000313" key="2">
    <source>
        <dbReference type="EMBL" id="CAB4734326.1"/>
    </source>
</evidence>
<accession>A0A6J6SHB1</accession>
<organism evidence="2">
    <name type="scientific">freshwater metagenome</name>
    <dbReference type="NCBI Taxonomy" id="449393"/>
    <lineage>
        <taxon>unclassified sequences</taxon>
        <taxon>metagenomes</taxon>
        <taxon>ecological metagenomes</taxon>
    </lineage>
</organism>